<dbReference type="SUPFAM" id="SSF82866">
    <property type="entry name" value="Multidrug efflux transporter AcrB transmembrane domain"/>
    <property type="match status" value="1"/>
</dbReference>
<evidence type="ECO:0000313" key="3">
    <source>
        <dbReference type="EMBL" id="CAD9474468.1"/>
    </source>
</evidence>
<dbReference type="EMBL" id="HBGQ01065775">
    <property type="protein sequence ID" value="CAD9474468.1"/>
    <property type="molecule type" value="Transcribed_RNA"/>
</dbReference>
<reference evidence="3" key="1">
    <citation type="submission" date="2021-01" db="EMBL/GenBank/DDBJ databases">
        <authorList>
            <person name="Corre E."/>
            <person name="Pelletier E."/>
            <person name="Niang G."/>
            <person name="Scheremetjew M."/>
            <person name="Finn R."/>
            <person name="Kale V."/>
            <person name="Holt S."/>
            <person name="Cochrane G."/>
            <person name="Meng A."/>
            <person name="Brown T."/>
            <person name="Cohen L."/>
        </authorList>
    </citation>
    <scope>NUCLEOTIDE SEQUENCE</scope>
    <source>
        <strain evidence="3">CCMP2222</strain>
    </source>
</reference>
<evidence type="ECO:0000256" key="1">
    <source>
        <dbReference type="SAM" id="MobiDB-lite"/>
    </source>
</evidence>
<evidence type="ECO:0008006" key="4">
    <source>
        <dbReference type="Google" id="ProtNLM"/>
    </source>
</evidence>
<protein>
    <recommendedName>
        <fullName evidence="4">SSD domain-containing protein</fullName>
    </recommendedName>
</protein>
<proteinExistence type="predicted"/>
<feature type="transmembrane region" description="Helical" evidence="2">
    <location>
        <begin position="228"/>
        <end position="249"/>
    </location>
</feature>
<keyword evidence="2" id="KW-1133">Transmembrane helix</keyword>
<dbReference type="InterPro" id="IPR051697">
    <property type="entry name" value="Patched_domain-protein"/>
</dbReference>
<dbReference type="Gene3D" id="1.20.1640.10">
    <property type="entry name" value="Multidrug efflux transporter AcrB transmembrane domain"/>
    <property type="match status" value="1"/>
</dbReference>
<feature type="region of interest" description="Disordered" evidence="1">
    <location>
        <begin position="413"/>
        <end position="471"/>
    </location>
</feature>
<feature type="transmembrane region" description="Helical" evidence="2">
    <location>
        <begin position="12"/>
        <end position="30"/>
    </location>
</feature>
<dbReference type="PANTHER" id="PTHR10796:SF92">
    <property type="entry name" value="PATCHED-RELATED, ISOFORM A"/>
    <property type="match status" value="1"/>
</dbReference>
<dbReference type="AlphaFoldDB" id="A0A7S2GXN6"/>
<organism evidence="3">
    <name type="scientific">Alexandrium andersonii</name>
    <dbReference type="NCBI Taxonomy" id="327968"/>
    <lineage>
        <taxon>Eukaryota</taxon>
        <taxon>Sar</taxon>
        <taxon>Alveolata</taxon>
        <taxon>Dinophyceae</taxon>
        <taxon>Gonyaulacales</taxon>
        <taxon>Pyrocystaceae</taxon>
        <taxon>Alexandrium</taxon>
    </lineage>
</organism>
<dbReference type="PANTHER" id="PTHR10796">
    <property type="entry name" value="PATCHED-RELATED"/>
    <property type="match status" value="1"/>
</dbReference>
<feature type="compositionally biased region" description="Low complexity" evidence="1">
    <location>
        <begin position="414"/>
        <end position="427"/>
    </location>
</feature>
<feature type="transmembrane region" description="Helical" evidence="2">
    <location>
        <begin position="261"/>
        <end position="280"/>
    </location>
</feature>
<feature type="transmembrane region" description="Helical" evidence="2">
    <location>
        <begin position="329"/>
        <end position="356"/>
    </location>
</feature>
<sequence>MVEKSLSCQLVGATLWIGLLVFGGIFLPGLGKGMPDTYLMVDDSPALDHFPDVEAAFGDVVGIVAHVYFERPALGDPAFRQALANYTAALGRRADAIAPVDCWLAGVSGSLPAGATAAQAAGAAQGFLASAAGARYGADARIGADGEVEGARCHVFLWQSLDAARRAAQAEDVIAFTDSAGLSAIAYHMSWPTQVVRYRESLPLTISSTLYAGAGVAVSMLLTLPVHLTLLAVANVAAVVTVLFGYMVVSGLTCNPITYTVVLMSLGFCVDYSCHVVHFADYGVKPGTPWDVRVGHSLRECGFDVMQGCTTAFLGVVVLGFNPAVAFRIFAATSVVITGLGGIFALWGLPSILALFGRFFGGARYSHRTAVAQQREGLPAPEIRVVDVEADLESKVEPNLELGVQPTLSERICSKTSSSSPSSKQSTAPPEDDLSEDDSDDDGAEAEVQHPFGYPQADEYPDGLGASPTAAECHPHFAGNFLV</sequence>
<keyword evidence="2" id="KW-0472">Membrane</keyword>
<feature type="compositionally biased region" description="Acidic residues" evidence="1">
    <location>
        <begin position="430"/>
        <end position="445"/>
    </location>
</feature>
<evidence type="ECO:0000256" key="2">
    <source>
        <dbReference type="SAM" id="Phobius"/>
    </source>
</evidence>
<accession>A0A7S2GXN6</accession>
<name>A0A7S2GXN6_9DINO</name>
<keyword evidence="2" id="KW-0812">Transmembrane</keyword>
<gene>
    <name evidence="3" type="ORF">AAND1436_LOCUS31775</name>
</gene>
<dbReference type="GO" id="GO:0016020">
    <property type="term" value="C:membrane"/>
    <property type="evidence" value="ECO:0007669"/>
    <property type="project" value="TreeGrafter"/>
</dbReference>
<feature type="transmembrane region" description="Helical" evidence="2">
    <location>
        <begin position="202"/>
        <end position="222"/>
    </location>
</feature>